<evidence type="ECO:0000313" key="2">
    <source>
        <dbReference type="Proteomes" id="UP000790377"/>
    </source>
</evidence>
<dbReference type="EMBL" id="MU267626">
    <property type="protein sequence ID" value="KAH7913707.1"/>
    <property type="molecule type" value="Genomic_DNA"/>
</dbReference>
<proteinExistence type="predicted"/>
<comment type="caution">
    <text evidence="1">The sequence shown here is derived from an EMBL/GenBank/DDBJ whole genome shotgun (WGS) entry which is preliminary data.</text>
</comment>
<keyword evidence="2" id="KW-1185">Reference proteome</keyword>
<name>A0ACB8AKC9_9AGAM</name>
<reference evidence="1" key="1">
    <citation type="journal article" date="2021" name="New Phytol.">
        <title>Evolutionary innovations through gain and loss of genes in the ectomycorrhizal Boletales.</title>
        <authorList>
            <person name="Wu G."/>
            <person name="Miyauchi S."/>
            <person name="Morin E."/>
            <person name="Kuo A."/>
            <person name="Drula E."/>
            <person name="Varga T."/>
            <person name="Kohler A."/>
            <person name="Feng B."/>
            <person name="Cao Y."/>
            <person name="Lipzen A."/>
            <person name="Daum C."/>
            <person name="Hundley H."/>
            <person name="Pangilinan J."/>
            <person name="Johnson J."/>
            <person name="Barry K."/>
            <person name="LaButti K."/>
            <person name="Ng V."/>
            <person name="Ahrendt S."/>
            <person name="Min B."/>
            <person name="Choi I.G."/>
            <person name="Park H."/>
            <person name="Plett J.M."/>
            <person name="Magnuson J."/>
            <person name="Spatafora J.W."/>
            <person name="Nagy L.G."/>
            <person name="Henrissat B."/>
            <person name="Grigoriev I.V."/>
            <person name="Yang Z.L."/>
            <person name="Xu J."/>
            <person name="Martin F.M."/>
        </authorList>
    </citation>
    <scope>NUCLEOTIDE SEQUENCE</scope>
    <source>
        <strain evidence="1">ATCC 28755</strain>
    </source>
</reference>
<sequence length="497" mass="55544">MANNTQTQRIDNSIEIIELTNSEPDADGPQFEKAFAEAFKAFKSAQTELHKIRKENRNLTALRDAQHLEIERLQDLVKKLLGHRDEMDRIKLEDAANNAEIPQEEIIGAELLAAKDGQQPESNAIVAQNDREMVMPVDLDMPDIPTHDAPAHCEQKDLPPSGDGPDTGDNSANRACDEIRATVQTPDADLSANSHPPNPSTQQQITTTTKSGSIDEDVNLWKLDHLGPPVEVDGERWVGFSGSRKVISDTFGHGRQNCLHHKQDSQVMFALFNRSHHPELPRSPGEHGLLLHENYFYYLEISQNSLPAFELFVGEGPNDWRYSGTYKFERCGSTLSSKHGPLPPTLAQSCAKLIFKFKTGKDVVWVTNSVAKLYGASTDPVKYTEEGLCAALQDGRLQLGDFEFTTLKCIGYRMGNWHAHLLHYQTHPKPKASMKRKSTGGKEGTPAKRAKGRSGKKMVRYPDSEESNEDNVDEDESEDDDEPEIKRKISARVSRRA</sequence>
<dbReference type="Proteomes" id="UP000790377">
    <property type="component" value="Unassembled WGS sequence"/>
</dbReference>
<accession>A0ACB8AKC9</accession>
<evidence type="ECO:0000313" key="1">
    <source>
        <dbReference type="EMBL" id="KAH7913707.1"/>
    </source>
</evidence>
<gene>
    <name evidence="1" type="ORF">BJ138DRAFT_1111253</name>
</gene>
<protein>
    <submittedName>
        <fullName evidence="1">Uncharacterized protein</fullName>
    </submittedName>
</protein>
<organism evidence="1 2">
    <name type="scientific">Hygrophoropsis aurantiaca</name>
    <dbReference type="NCBI Taxonomy" id="72124"/>
    <lineage>
        <taxon>Eukaryota</taxon>
        <taxon>Fungi</taxon>
        <taxon>Dikarya</taxon>
        <taxon>Basidiomycota</taxon>
        <taxon>Agaricomycotina</taxon>
        <taxon>Agaricomycetes</taxon>
        <taxon>Agaricomycetidae</taxon>
        <taxon>Boletales</taxon>
        <taxon>Coniophorineae</taxon>
        <taxon>Hygrophoropsidaceae</taxon>
        <taxon>Hygrophoropsis</taxon>
    </lineage>
</organism>